<reference evidence="2" key="1">
    <citation type="journal article" date="2019" name="Genome Biol. Evol.">
        <title>The Rhododendron genome and chromosomal organization provide insight into shared whole-genome duplications across the heath family (Ericaceae).</title>
        <authorList>
            <person name="Soza V.L."/>
            <person name="Lindsley D."/>
            <person name="Waalkes A."/>
            <person name="Ramage E."/>
            <person name="Patwardhan R.P."/>
            <person name="Burton J.N."/>
            <person name="Adey A."/>
            <person name="Kumar A."/>
            <person name="Qiu R."/>
            <person name="Shendure J."/>
            <person name="Hall B."/>
        </authorList>
    </citation>
    <scope>NUCLEOTIDE SEQUENCE</scope>
    <source>
        <strain evidence="2">RSF 1966-606</strain>
    </source>
</reference>
<proteinExistence type="predicted"/>
<name>A0A6A4K697_9ERIC</name>
<comment type="caution">
    <text evidence="2">The sequence shown here is derived from an EMBL/GenBank/DDBJ whole genome shotgun (WGS) entry which is preliminary data.</text>
</comment>
<gene>
    <name evidence="2" type="ORF">C3L33_23539</name>
</gene>
<evidence type="ECO:0000256" key="1">
    <source>
        <dbReference type="SAM" id="MobiDB-lite"/>
    </source>
</evidence>
<dbReference type="OrthoDB" id="10527815at2759"/>
<evidence type="ECO:0000313" key="2">
    <source>
        <dbReference type="EMBL" id="KAE9444563.1"/>
    </source>
</evidence>
<protein>
    <recommendedName>
        <fullName evidence="3">BED-type domain-containing protein</fullName>
    </recommendedName>
</protein>
<sequence>GRDHSDSESSDSSHDEHGATPSISPPQMGSVGEAASNTVAVGSISKGSRLTSWVWEHFHKVEHFIDKNGIDQGLRAVCNYCGSDFSCKSAIVTMAQGLLVDILKTYIKKN</sequence>
<organism evidence="2">
    <name type="scientific">Rhododendron williamsianum</name>
    <dbReference type="NCBI Taxonomy" id="262921"/>
    <lineage>
        <taxon>Eukaryota</taxon>
        <taxon>Viridiplantae</taxon>
        <taxon>Streptophyta</taxon>
        <taxon>Embryophyta</taxon>
        <taxon>Tracheophyta</taxon>
        <taxon>Spermatophyta</taxon>
        <taxon>Magnoliopsida</taxon>
        <taxon>eudicotyledons</taxon>
        <taxon>Gunneridae</taxon>
        <taxon>Pentapetalae</taxon>
        <taxon>asterids</taxon>
        <taxon>Ericales</taxon>
        <taxon>Ericaceae</taxon>
        <taxon>Ericoideae</taxon>
        <taxon>Rhodoreae</taxon>
        <taxon>Rhododendron</taxon>
    </lineage>
</organism>
<dbReference type="AlphaFoldDB" id="A0A6A4K697"/>
<feature type="region of interest" description="Disordered" evidence="1">
    <location>
        <begin position="1"/>
        <end position="36"/>
    </location>
</feature>
<accession>A0A6A4K697</accession>
<evidence type="ECO:0008006" key="3">
    <source>
        <dbReference type="Google" id="ProtNLM"/>
    </source>
</evidence>
<feature type="non-terminal residue" evidence="2">
    <location>
        <position position="1"/>
    </location>
</feature>
<feature type="compositionally biased region" description="Basic and acidic residues" evidence="1">
    <location>
        <begin position="1"/>
        <end position="18"/>
    </location>
</feature>
<dbReference type="EMBL" id="QEFC01010556">
    <property type="protein sequence ID" value="KAE9444563.1"/>
    <property type="molecule type" value="Genomic_DNA"/>
</dbReference>